<accession>A0AAE3JHY7</accession>
<protein>
    <submittedName>
        <fullName evidence="2">DUF3363 domain-containing protein</fullName>
    </submittedName>
</protein>
<evidence type="ECO:0000313" key="1">
    <source>
        <dbReference type="EMBL" id="MCD1654428.1"/>
    </source>
</evidence>
<name>A0AAE3JHY7_9SPIR</name>
<organism evidence="2 3">
    <name type="scientific">Teretinema zuelzerae</name>
    <dbReference type="NCBI Taxonomy" id="156"/>
    <lineage>
        <taxon>Bacteria</taxon>
        <taxon>Pseudomonadati</taxon>
        <taxon>Spirochaetota</taxon>
        <taxon>Spirochaetia</taxon>
        <taxon>Spirochaetales</taxon>
        <taxon>Treponemataceae</taxon>
        <taxon>Teretinema</taxon>
    </lineage>
</organism>
<dbReference type="InterPro" id="IPR021795">
    <property type="entry name" value="DUF3363"/>
</dbReference>
<reference evidence="2" key="1">
    <citation type="submission" date="2021-08" db="EMBL/GenBank/DDBJ databases">
        <title>Comparative analyses of Brucepasteria parasyntrophica and Teretinema zuelzerae.</title>
        <authorList>
            <person name="Song Y."/>
            <person name="Brune A."/>
        </authorList>
    </citation>
    <scope>NUCLEOTIDE SEQUENCE</scope>
    <source>
        <strain evidence="2">DSM 1903</strain>
    </source>
</reference>
<evidence type="ECO:0000313" key="2">
    <source>
        <dbReference type="EMBL" id="MCD1654492.1"/>
    </source>
</evidence>
<dbReference type="EMBL" id="JAINWA010000001">
    <property type="protein sequence ID" value="MCD1654428.1"/>
    <property type="molecule type" value="Genomic_DNA"/>
</dbReference>
<comment type="caution">
    <text evidence="2">The sequence shown here is derived from an EMBL/GenBank/DDBJ whole genome shotgun (WGS) entry which is preliminary data.</text>
</comment>
<evidence type="ECO:0000313" key="3">
    <source>
        <dbReference type="Proteomes" id="UP001198163"/>
    </source>
</evidence>
<gene>
    <name evidence="1" type="ORF">K7J14_06885</name>
    <name evidence="2" type="ORF">K7J14_07210</name>
</gene>
<dbReference type="EMBL" id="JAINWA010000002">
    <property type="protein sequence ID" value="MCD1654492.1"/>
    <property type="molecule type" value="Genomic_DNA"/>
</dbReference>
<keyword evidence="3" id="KW-1185">Reference proteome</keyword>
<dbReference type="AlphaFoldDB" id="A0AAE3JHY7"/>
<proteinExistence type="predicted"/>
<dbReference type="Pfam" id="PF11843">
    <property type="entry name" value="DUF3363"/>
    <property type="match status" value="1"/>
</dbReference>
<dbReference type="RefSeq" id="WP_230754658.1">
    <property type="nucleotide sequence ID" value="NZ_JAINWA010000001.1"/>
</dbReference>
<sequence>MAKHFIGVEDYEISPTWKSPRKKRSSLALGLTALYVLRKYRAGKKSSSGSGGRKYGTRTSIDTRQRCTVKMHYSKSMEAHKEQINRYLVKEGKGKDGNAPTLYGTSEVEYRKNMTDKNFRIFLSPSSNKVPLETLAKTFIASLESQTGYSLFWVAANHYDTAHHHVHLLINGKDKDGKDVFIPPDVVKTFMRENARNICTSLIGSRTKEDMALERKGQLTANRYTILDDKIKEQLTDFKIVPRLTTRDAESISMRLTHLQALHLCKFKDGQYIFVPEWESLLRTNGRYNAFLSARKTLVHTEEQNLNLYDASQGKVSGIVTKIFKTDEVSDNHALVLESINGKAYFIPLYSRPRISGGQIIEVIPERNQRGRLTPTMNKKSHTDLLVECEQHDYRKGYAVSVRGNAQGREGPEKTL</sequence>
<dbReference type="Proteomes" id="UP001198163">
    <property type="component" value="Unassembled WGS sequence"/>
</dbReference>